<comment type="caution">
    <text evidence="3">The sequence shown here is derived from an EMBL/GenBank/DDBJ whole genome shotgun (WGS) entry which is preliminary data.</text>
</comment>
<proteinExistence type="predicted"/>
<protein>
    <recommendedName>
        <fullName evidence="5">Lipoprotein</fullName>
    </recommendedName>
</protein>
<dbReference type="RefSeq" id="WP_309939530.1">
    <property type="nucleotide sequence ID" value="NZ_AP025305.1"/>
</dbReference>
<accession>A0AAE3XNL1</accession>
<feature type="compositionally biased region" description="Gly residues" evidence="1">
    <location>
        <begin position="71"/>
        <end position="81"/>
    </location>
</feature>
<dbReference type="EMBL" id="JAVDQD010000003">
    <property type="protein sequence ID" value="MDR6239767.1"/>
    <property type="molecule type" value="Genomic_DNA"/>
</dbReference>
<feature type="chain" id="PRO_5042243412" description="Lipoprotein" evidence="2">
    <location>
        <begin position="23"/>
        <end position="176"/>
    </location>
</feature>
<evidence type="ECO:0000313" key="3">
    <source>
        <dbReference type="EMBL" id="MDR6239767.1"/>
    </source>
</evidence>
<organism evidence="3 4">
    <name type="scientific">Aureibacter tunicatorum</name>
    <dbReference type="NCBI Taxonomy" id="866807"/>
    <lineage>
        <taxon>Bacteria</taxon>
        <taxon>Pseudomonadati</taxon>
        <taxon>Bacteroidota</taxon>
        <taxon>Cytophagia</taxon>
        <taxon>Cytophagales</taxon>
        <taxon>Persicobacteraceae</taxon>
        <taxon>Aureibacter</taxon>
    </lineage>
</organism>
<dbReference type="PROSITE" id="PS51257">
    <property type="entry name" value="PROKAR_LIPOPROTEIN"/>
    <property type="match status" value="1"/>
</dbReference>
<evidence type="ECO:0000256" key="2">
    <source>
        <dbReference type="SAM" id="SignalP"/>
    </source>
</evidence>
<evidence type="ECO:0000313" key="4">
    <source>
        <dbReference type="Proteomes" id="UP001185092"/>
    </source>
</evidence>
<feature type="compositionally biased region" description="Basic and acidic residues" evidence="1">
    <location>
        <begin position="101"/>
        <end position="114"/>
    </location>
</feature>
<reference evidence="3" key="1">
    <citation type="submission" date="2023-07" db="EMBL/GenBank/DDBJ databases">
        <title>Genomic Encyclopedia of Type Strains, Phase IV (KMG-IV): sequencing the most valuable type-strain genomes for metagenomic binning, comparative biology and taxonomic classification.</title>
        <authorList>
            <person name="Goeker M."/>
        </authorList>
    </citation>
    <scope>NUCLEOTIDE SEQUENCE</scope>
    <source>
        <strain evidence="3">DSM 26174</strain>
    </source>
</reference>
<keyword evidence="2" id="KW-0732">Signal</keyword>
<feature type="region of interest" description="Disordered" evidence="1">
    <location>
        <begin position="40"/>
        <end position="176"/>
    </location>
</feature>
<dbReference type="Proteomes" id="UP001185092">
    <property type="component" value="Unassembled WGS sequence"/>
</dbReference>
<evidence type="ECO:0000256" key="1">
    <source>
        <dbReference type="SAM" id="MobiDB-lite"/>
    </source>
</evidence>
<feature type="compositionally biased region" description="Low complexity" evidence="1">
    <location>
        <begin position="142"/>
        <end position="156"/>
    </location>
</feature>
<sequence>MKRLFYTLALIGAISFSSCNNSNDVNESLKNIDLTTVNAGARPVKGSEPDPFDTNGEYWRGDYATSDSGGAPAGNSGGGNPGSNNSGDTRHPTYGNPILGKETDKDKTSYDLTKDASTPSHPHYPNHNRDEDQDPSIENTEKNTNSGSKSTSNSNSDADTPDFELDDRKPSKPSGV</sequence>
<keyword evidence="4" id="KW-1185">Reference proteome</keyword>
<name>A0AAE3XNL1_9BACT</name>
<evidence type="ECO:0008006" key="5">
    <source>
        <dbReference type="Google" id="ProtNLM"/>
    </source>
</evidence>
<gene>
    <name evidence="3" type="ORF">HNQ88_002815</name>
</gene>
<dbReference type="AlphaFoldDB" id="A0AAE3XNL1"/>
<feature type="signal peptide" evidence="2">
    <location>
        <begin position="1"/>
        <end position="22"/>
    </location>
</feature>